<feature type="transmembrane region" description="Helical" evidence="2">
    <location>
        <begin position="187"/>
        <end position="205"/>
    </location>
</feature>
<keyword evidence="2" id="KW-1133">Transmembrane helix</keyword>
<evidence type="ECO:0000313" key="4">
    <source>
        <dbReference type="Proteomes" id="UP000678499"/>
    </source>
</evidence>
<dbReference type="AlphaFoldDB" id="A0A7R9BXE3"/>
<protein>
    <submittedName>
        <fullName evidence="3">Uncharacterized protein</fullName>
    </submittedName>
</protein>
<gene>
    <name evidence="3" type="ORF">NMOB1V02_LOCUS10599</name>
</gene>
<keyword evidence="2" id="KW-0472">Membrane</keyword>
<feature type="transmembrane region" description="Helical" evidence="2">
    <location>
        <begin position="345"/>
        <end position="369"/>
    </location>
</feature>
<feature type="transmembrane region" description="Helical" evidence="2">
    <location>
        <begin position="217"/>
        <end position="245"/>
    </location>
</feature>
<feature type="transmembrane region" description="Helical" evidence="2">
    <location>
        <begin position="314"/>
        <end position="333"/>
    </location>
</feature>
<feature type="transmembrane region" description="Helical" evidence="2">
    <location>
        <begin position="90"/>
        <end position="110"/>
    </location>
</feature>
<proteinExistence type="predicted"/>
<organism evidence="3">
    <name type="scientific">Notodromas monacha</name>
    <dbReference type="NCBI Taxonomy" id="399045"/>
    <lineage>
        <taxon>Eukaryota</taxon>
        <taxon>Metazoa</taxon>
        <taxon>Ecdysozoa</taxon>
        <taxon>Arthropoda</taxon>
        <taxon>Crustacea</taxon>
        <taxon>Oligostraca</taxon>
        <taxon>Ostracoda</taxon>
        <taxon>Podocopa</taxon>
        <taxon>Podocopida</taxon>
        <taxon>Cypridocopina</taxon>
        <taxon>Cypridoidea</taxon>
        <taxon>Cyprididae</taxon>
        <taxon>Notodromas</taxon>
    </lineage>
</organism>
<keyword evidence="2" id="KW-0812">Transmembrane</keyword>
<dbReference type="EMBL" id="CAJPEX010004629">
    <property type="protein sequence ID" value="CAG0923133.1"/>
    <property type="molecule type" value="Genomic_DNA"/>
</dbReference>
<feature type="transmembrane region" description="Helical" evidence="2">
    <location>
        <begin position="53"/>
        <end position="70"/>
    </location>
</feature>
<accession>A0A7R9BXE3</accession>
<feature type="transmembrane region" description="Helical" evidence="2">
    <location>
        <begin position="117"/>
        <end position="135"/>
    </location>
</feature>
<evidence type="ECO:0000256" key="2">
    <source>
        <dbReference type="SAM" id="Phobius"/>
    </source>
</evidence>
<name>A0A7R9BXE3_9CRUS</name>
<sequence>NSSKYVVSVFQDRPPNEHDIFFYIVGVLLLSLHQTLLTYLLQEFAVCEVPSELRCLSLAVVPYIPLALPSLVHERILEGFFTMHPSTSDYWILCLAESGIVILGMISIAWMRKHYVYYGKSLLLPFVTALMLIYLERFSLQGEIAIYAKRNFYPDAKQMDISSVVARLFGRFFAGIFGSTLMRTHSWLLVTSAIIMFGSVLEFSSGFYDEESYNTKILVTLGFWICTFGLSFGLHIALFIVVQILHPYIEKRVGNDSCNEFPDFQEMTFIRHVTFFDMLVNFWRYSTFLHYNLQWMNVTVNAYYSINTLHPPKYILSNVLCPIAVLFWMIPVIRAMKLRGLLKELLIVLFVGVMYSGVLTWSTLLITFVHGNEMPIPQGRDGQVLALNSMDCHVSLLIRNLSEPGFEKQIRVQPESIFGLDVTEGNTYEFQGFASSCPQFKRLGNKIYGWSNILHDRIDQHQVSTIMMIPDDVDTLQIMLLPQYSLDLTLKGLSLTNLSRTINNHHNWELSGRCFFQLVKSASDHFWAPLASSTTLNQTTLTTSFGSRHFLVDGSRSFHPAHPYLLVRGTGFLSPPQRRYKGRQSSPSATQHQHKELNHGTVEEKIDHHIASRELNSQWNHKTILEQRDLSSLLVFVTSVGRFPALDCNSASRISSAKDGFRPCFTASECNFSPIFADMRTLANLSSISAIIFAVGCSSEGAAKIVNTFAKVSSFSMRSFLSSVLLAVDV</sequence>
<feature type="non-terminal residue" evidence="3">
    <location>
        <position position="1"/>
    </location>
</feature>
<feature type="region of interest" description="Disordered" evidence="1">
    <location>
        <begin position="576"/>
        <end position="597"/>
    </location>
</feature>
<dbReference type="EMBL" id="OA886666">
    <property type="protein sequence ID" value="CAD7282981.1"/>
    <property type="molecule type" value="Genomic_DNA"/>
</dbReference>
<evidence type="ECO:0000256" key="1">
    <source>
        <dbReference type="SAM" id="MobiDB-lite"/>
    </source>
</evidence>
<reference evidence="3" key="1">
    <citation type="submission" date="2020-11" db="EMBL/GenBank/DDBJ databases">
        <authorList>
            <person name="Tran Van P."/>
        </authorList>
    </citation>
    <scope>NUCLEOTIDE SEQUENCE</scope>
</reference>
<dbReference type="Proteomes" id="UP000678499">
    <property type="component" value="Unassembled WGS sequence"/>
</dbReference>
<keyword evidence="4" id="KW-1185">Reference proteome</keyword>
<feature type="transmembrane region" description="Helical" evidence="2">
    <location>
        <begin position="20"/>
        <end position="41"/>
    </location>
</feature>
<evidence type="ECO:0000313" key="3">
    <source>
        <dbReference type="EMBL" id="CAD7282981.1"/>
    </source>
</evidence>